<evidence type="ECO:0000313" key="11">
    <source>
        <dbReference type="Proteomes" id="UP000509626"/>
    </source>
</evidence>
<evidence type="ECO:0000259" key="9">
    <source>
        <dbReference type="Pfam" id="PF02540"/>
    </source>
</evidence>
<dbReference type="KEGG" id="halu:HUG12_18540"/>
<comment type="catalytic activity">
    <reaction evidence="7">
        <text>deamido-NAD(+) + NH4(+) + ATP = AMP + diphosphate + NAD(+) + H(+)</text>
        <dbReference type="Rhea" id="RHEA:21188"/>
        <dbReference type="ChEBI" id="CHEBI:15378"/>
        <dbReference type="ChEBI" id="CHEBI:28938"/>
        <dbReference type="ChEBI" id="CHEBI:30616"/>
        <dbReference type="ChEBI" id="CHEBI:33019"/>
        <dbReference type="ChEBI" id="CHEBI:57540"/>
        <dbReference type="ChEBI" id="CHEBI:58437"/>
        <dbReference type="ChEBI" id="CHEBI:456215"/>
        <dbReference type="EC" id="6.3.1.5"/>
    </reaction>
</comment>
<dbReference type="UniPathway" id="UPA00253">
    <property type="reaction ID" value="UER00333"/>
</dbReference>
<reference evidence="10 11" key="1">
    <citation type="submission" date="2020-06" db="EMBL/GenBank/DDBJ databases">
        <title>NJ-3-1, isolated from saline soil.</title>
        <authorList>
            <person name="Cui H.L."/>
            <person name="Shi X."/>
        </authorList>
    </citation>
    <scope>NUCLEOTIDE SEQUENCE [LARGE SCALE GENOMIC DNA]</scope>
    <source>
        <strain evidence="10 11">NJ-3-1</strain>
    </source>
</reference>
<dbReference type="GO" id="GO:0004359">
    <property type="term" value="F:glutaminase activity"/>
    <property type="evidence" value="ECO:0007669"/>
    <property type="project" value="InterPro"/>
</dbReference>
<dbReference type="Proteomes" id="UP000509626">
    <property type="component" value="Chromosome"/>
</dbReference>
<dbReference type="SUPFAM" id="SSF52402">
    <property type="entry name" value="Adenine nucleotide alpha hydrolases-like"/>
    <property type="match status" value="1"/>
</dbReference>
<evidence type="ECO:0000256" key="3">
    <source>
        <dbReference type="ARBA" id="ARBA00022741"/>
    </source>
</evidence>
<dbReference type="EC" id="6.3.1.5" evidence="7"/>
<dbReference type="AlphaFoldDB" id="A0A7D5QCA0"/>
<dbReference type="CDD" id="cd00553">
    <property type="entry name" value="NAD_synthase"/>
    <property type="match status" value="1"/>
</dbReference>
<comment type="similarity">
    <text evidence="6">Belongs to the NAD synthetase family.</text>
</comment>
<dbReference type="InterPro" id="IPR022310">
    <property type="entry name" value="NAD/GMP_synthase"/>
</dbReference>
<dbReference type="GO" id="GO:0009435">
    <property type="term" value="P:NAD+ biosynthetic process"/>
    <property type="evidence" value="ECO:0007669"/>
    <property type="project" value="UniProtKB-UniPathway"/>
</dbReference>
<evidence type="ECO:0000256" key="6">
    <source>
        <dbReference type="RuleBase" id="RU003811"/>
    </source>
</evidence>
<protein>
    <recommendedName>
        <fullName evidence="7">NH(3)-dependent NAD(+) synthetase</fullName>
        <ecNumber evidence="7">6.3.1.5</ecNumber>
    </recommendedName>
</protein>
<keyword evidence="4 6" id="KW-0067">ATP-binding</keyword>
<keyword evidence="5 6" id="KW-0520">NAD</keyword>
<dbReference type="GO" id="GO:0003952">
    <property type="term" value="F:NAD+ synthase (glutamine-hydrolyzing) activity"/>
    <property type="evidence" value="ECO:0007669"/>
    <property type="project" value="InterPro"/>
</dbReference>
<feature type="domain" description="NAD/GMP synthase" evidence="9">
    <location>
        <begin position="34"/>
        <end position="276"/>
    </location>
</feature>
<dbReference type="PANTHER" id="PTHR23090">
    <property type="entry name" value="NH 3 /GLUTAMINE-DEPENDENT NAD + SYNTHETASE"/>
    <property type="match status" value="1"/>
</dbReference>
<feature type="region of interest" description="Disordered" evidence="8">
    <location>
        <begin position="269"/>
        <end position="289"/>
    </location>
</feature>
<proteinExistence type="inferred from homology"/>
<dbReference type="PANTHER" id="PTHR23090:SF9">
    <property type="entry name" value="GLUTAMINE-DEPENDENT NAD(+) SYNTHETASE"/>
    <property type="match status" value="1"/>
</dbReference>
<dbReference type="OrthoDB" id="39312at2157"/>
<sequence>MTGGGTDAPDAGPAEPRRPFGTDADELASTHGRATAFVRSVVDRSGAEGVVVVLRGGLDSTVAATVAVDALGADDVVGLVLPCSLSSEADARDAEAVADLLGIEAVDVQLRPLFEAFRGTVGAELAPSADTVATMNVVARLRMTCAYYLANATGRLVVGSVTRTDRLLGDPTKYGDGAADLHPLGSLFETEVRALAERLDVPEFVAEKPSRGNLWTGYADERSLDAPVETVDRVLAAAVESNLDVDATAAALGVEADLVERVIARHAGSRHKRRRPLRPGPDGVGWTGS</sequence>
<dbReference type="EMBL" id="CP058579">
    <property type="protein sequence ID" value="QLG63617.1"/>
    <property type="molecule type" value="Genomic_DNA"/>
</dbReference>
<evidence type="ECO:0000313" key="10">
    <source>
        <dbReference type="EMBL" id="QLG63617.1"/>
    </source>
</evidence>
<dbReference type="GO" id="GO:0005524">
    <property type="term" value="F:ATP binding"/>
    <property type="evidence" value="ECO:0007669"/>
    <property type="project" value="UniProtKB-KW"/>
</dbReference>
<feature type="region of interest" description="Disordered" evidence="8">
    <location>
        <begin position="1"/>
        <end position="25"/>
    </location>
</feature>
<gene>
    <name evidence="10" type="primary">nadE</name>
    <name evidence="10" type="ORF">HUG12_18540</name>
</gene>
<dbReference type="Pfam" id="PF02540">
    <property type="entry name" value="NAD_synthase"/>
    <property type="match status" value="1"/>
</dbReference>
<evidence type="ECO:0000256" key="1">
    <source>
        <dbReference type="ARBA" id="ARBA00004790"/>
    </source>
</evidence>
<keyword evidence="2 6" id="KW-0436">Ligase</keyword>
<organism evidence="10 11">
    <name type="scientific">Halorarum salinum</name>
    <dbReference type="NCBI Taxonomy" id="2743089"/>
    <lineage>
        <taxon>Archaea</taxon>
        <taxon>Methanobacteriati</taxon>
        <taxon>Methanobacteriota</taxon>
        <taxon>Stenosarchaea group</taxon>
        <taxon>Halobacteria</taxon>
        <taxon>Halobacteriales</taxon>
        <taxon>Haloferacaceae</taxon>
        <taxon>Halorarum</taxon>
    </lineage>
</organism>
<evidence type="ECO:0000256" key="7">
    <source>
        <dbReference type="RuleBase" id="RU003812"/>
    </source>
</evidence>
<keyword evidence="3 6" id="KW-0547">Nucleotide-binding</keyword>
<evidence type="ECO:0000256" key="8">
    <source>
        <dbReference type="SAM" id="MobiDB-lite"/>
    </source>
</evidence>
<dbReference type="NCBIfam" id="TIGR00552">
    <property type="entry name" value="nadE"/>
    <property type="match status" value="1"/>
</dbReference>
<accession>A0A7D5QCA0</accession>
<dbReference type="GO" id="GO:0005737">
    <property type="term" value="C:cytoplasm"/>
    <property type="evidence" value="ECO:0007669"/>
    <property type="project" value="InterPro"/>
</dbReference>
<dbReference type="RefSeq" id="WP_179270201.1">
    <property type="nucleotide sequence ID" value="NZ_CP058579.1"/>
</dbReference>
<dbReference type="InterPro" id="IPR014729">
    <property type="entry name" value="Rossmann-like_a/b/a_fold"/>
</dbReference>
<dbReference type="GO" id="GO:0008795">
    <property type="term" value="F:NAD+ synthase activity"/>
    <property type="evidence" value="ECO:0007669"/>
    <property type="project" value="UniProtKB-EC"/>
</dbReference>
<dbReference type="Gene3D" id="3.40.50.620">
    <property type="entry name" value="HUPs"/>
    <property type="match status" value="1"/>
</dbReference>
<keyword evidence="11" id="KW-1185">Reference proteome</keyword>
<evidence type="ECO:0000256" key="5">
    <source>
        <dbReference type="ARBA" id="ARBA00023027"/>
    </source>
</evidence>
<name>A0A7D5QCA0_9EURY</name>
<dbReference type="InterPro" id="IPR003694">
    <property type="entry name" value="NAD_synthase"/>
</dbReference>
<evidence type="ECO:0000256" key="2">
    <source>
        <dbReference type="ARBA" id="ARBA00022598"/>
    </source>
</evidence>
<evidence type="ECO:0000256" key="4">
    <source>
        <dbReference type="ARBA" id="ARBA00022840"/>
    </source>
</evidence>
<comment type="pathway">
    <text evidence="1">Cofactor biosynthesis; NAD(+) biosynthesis.</text>
</comment>
<dbReference type="GeneID" id="56039501"/>